<name>A0A1L9T5R5_9EURO</name>
<dbReference type="EMBL" id="KV878594">
    <property type="protein sequence ID" value="OJJ54782.1"/>
    <property type="molecule type" value="Genomic_DNA"/>
</dbReference>
<evidence type="ECO:0000256" key="1">
    <source>
        <dbReference type="SAM" id="MobiDB-lite"/>
    </source>
</evidence>
<organism evidence="2 3">
    <name type="scientific">Aspergillus sydowii CBS 593.65</name>
    <dbReference type="NCBI Taxonomy" id="1036612"/>
    <lineage>
        <taxon>Eukaryota</taxon>
        <taxon>Fungi</taxon>
        <taxon>Dikarya</taxon>
        <taxon>Ascomycota</taxon>
        <taxon>Pezizomycotina</taxon>
        <taxon>Eurotiomycetes</taxon>
        <taxon>Eurotiomycetidae</taxon>
        <taxon>Eurotiales</taxon>
        <taxon>Aspergillaceae</taxon>
        <taxon>Aspergillus</taxon>
        <taxon>Aspergillus subgen. Nidulantes</taxon>
    </lineage>
</organism>
<evidence type="ECO:0000313" key="3">
    <source>
        <dbReference type="Proteomes" id="UP000184356"/>
    </source>
</evidence>
<dbReference type="OrthoDB" id="4445556at2759"/>
<dbReference type="GeneID" id="63761413"/>
<proteinExistence type="predicted"/>
<sequence length="187" mass="21099">MHWMSGTLFWAKHKASRSTGTAIYLEKERNPRHNRRRTWSLPTRPGDASETSTISDRGDTQHLQLHRVESCQAYPQLRCIRCGGVRSRDYHYRHFDDPAKYPSVGICSRERTRCAWAKSNPEPELLKMADTRAVVQAGPGTGMETGNRVVTTGARIETVSRAVQAPLLDIHELPDTSTDTMDTKSCC</sequence>
<accession>A0A1L9T5R5</accession>
<protein>
    <submittedName>
        <fullName evidence="2">Uncharacterized protein</fullName>
    </submittedName>
</protein>
<keyword evidence="3" id="KW-1185">Reference proteome</keyword>
<gene>
    <name evidence="2" type="ORF">ASPSYDRAFT_35456</name>
</gene>
<dbReference type="Proteomes" id="UP000184356">
    <property type="component" value="Unassembled WGS sequence"/>
</dbReference>
<reference evidence="3" key="1">
    <citation type="journal article" date="2017" name="Genome Biol.">
        <title>Comparative genomics reveals high biological diversity and specific adaptations in the industrially and medically important fungal genus Aspergillus.</title>
        <authorList>
            <person name="de Vries R.P."/>
            <person name="Riley R."/>
            <person name="Wiebenga A."/>
            <person name="Aguilar-Osorio G."/>
            <person name="Amillis S."/>
            <person name="Uchima C.A."/>
            <person name="Anderluh G."/>
            <person name="Asadollahi M."/>
            <person name="Askin M."/>
            <person name="Barry K."/>
            <person name="Battaglia E."/>
            <person name="Bayram O."/>
            <person name="Benocci T."/>
            <person name="Braus-Stromeyer S.A."/>
            <person name="Caldana C."/>
            <person name="Canovas D."/>
            <person name="Cerqueira G.C."/>
            <person name="Chen F."/>
            <person name="Chen W."/>
            <person name="Choi C."/>
            <person name="Clum A."/>
            <person name="Dos Santos R.A."/>
            <person name="Damasio A.R."/>
            <person name="Diallinas G."/>
            <person name="Emri T."/>
            <person name="Fekete E."/>
            <person name="Flipphi M."/>
            <person name="Freyberg S."/>
            <person name="Gallo A."/>
            <person name="Gournas C."/>
            <person name="Habgood R."/>
            <person name="Hainaut M."/>
            <person name="Harispe M.L."/>
            <person name="Henrissat B."/>
            <person name="Hilden K.S."/>
            <person name="Hope R."/>
            <person name="Hossain A."/>
            <person name="Karabika E."/>
            <person name="Karaffa L."/>
            <person name="Karanyi Z."/>
            <person name="Krasevec N."/>
            <person name="Kuo A."/>
            <person name="Kusch H."/>
            <person name="LaButti K."/>
            <person name="Lagendijk E.L."/>
            <person name="Lapidus A."/>
            <person name="Levasseur A."/>
            <person name="Lindquist E."/>
            <person name="Lipzen A."/>
            <person name="Logrieco A.F."/>
            <person name="MacCabe A."/>
            <person name="Maekelae M.R."/>
            <person name="Malavazi I."/>
            <person name="Melin P."/>
            <person name="Meyer V."/>
            <person name="Mielnichuk N."/>
            <person name="Miskei M."/>
            <person name="Molnar A.P."/>
            <person name="Mule G."/>
            <person name="Ngan C.Y."/>
            <person name="Orejas M."/>
            <person name="Orosz E."/>
            <person name="Ouedraogo J.P."/>
            <person name="Overkamp K.M."/>
            <person name="Park H.-S."/>
            <person name="Perrone G."/>
            <person name="Piumi F."/>
            <person name="Punt P.J."/>
            <person name="Ram A.F."/>
            <person name="Ramon A."/>
            <person name="Rauscher S."/>
            <person name="Record E."/>
            <person name="Riano-Pachon D.M."/>
            <person name="Robert V."/>
            <person name="Roehrig J."/>
            <person name="Ruller R."/>
            <person name="Salamov A."/>
            <person name="Salih N.S."/>
            <person name="Samson R.A."/>
            <person name="Sandor E."/>
            <person name="Sanguinetti M."/>
            <person name="Schuetze T."/>
            <person name="Sepcic K."/>
            <person name="Shelest E."/>
            <person name="Sherlock G."/>
            <person name="Sophianopoulou V."/>
            <person name="Squina F.M."/>
            <person name="Sun H."/>
            <person name="Susca A."/>
            <person name="Todd R.B."/>
            <person name="Tsang A."/>
            <person name="Unkles S.E."/>
            <person name="van de Wiele N."/>
            <person name="van Rossen-Uffink D."/>
            <person name="Oliveira J.V."/>
            <person name="Vesth T.C."/>
            <person name="Visser J."/>
            <person name="Yu J.-H."/>
            <person name="Zhou M."/>
            <person name="Andersen M.R."/>
            <person name="Archer D.B."/>
            <person name="Baker S.E."/>
            <person name="Benoit I."/>
            <person name="Brakhage A.A."/>
            <person name="Braus G.H."/>
            <person name="Fischer R."/>
            <person name="Frisvad J.C."/>
            <person name="Goldman G.H."/>
            <person name="Houbraken J."/>
            <person name="Oakley B."/>
            <person name="Pocsi I."/>
            <person name="Scazzocchio C."/>
            <person name="Seiboth B."/>
            <person name="vanKuyk P.A."/>
            <person name="Wortman J."/>
            <person name="Dyer P.S."/>
            <person name="Grigoriev I.V."/>
        </authorList>
    </citation>
    <scope>NUCLEOTIDE SEQUENCE [LARGE SCALE GENOMIC DNA]</scope>
    <source>
        <strain evidence="3">CBS 593.65</strain>
    </source>
</reference>
<dbReference type="RefSeq" id="XP_040698588.1">
    <property type="nucleotide sequence ID" value="XM_040845340.1"/>
</dbReference>
<dbReference type="VEuPathDB" id="FungiDB:ASPSYDRAFT_35456"/>
<evidence type="ECO:0000313" key="2">
    <source>
        <dbReference type="EMBL" id="OJJ54782.1"/>
    </source>
</evidence>
<feature type="region of interest" description="Disordered" evidence="1">
    <location>
        <begin position="29"/>
        <end position="58"/>
    </location>
</feature>
<dbReference type="AlphaFoldDB" id="A0A1L9T5R5"/>